<dbReference type="EMBL" id="VSRR010020726">
    <property type="protein sequence ID" value="MPC63379.1"/>
    <property type="molecule type" value="Genomic_DNA"/>
</dbReference>
<accession>A0A5B7H0F7</accession>
<organism evidence="1 2">
    <name type="scientific">Portunus trituberculatus</name>
    <name type="common">Swimming crab</name>
    <name type="synonym">Neptunus trituberculatus</name>
    <dbReference type="NCBI Taxonomy" id="210409"/>
    <lineage>
        <taxon>Eukaryota</taxon>
        <taxon>Metazoa</taxon>
        <taxon>Ecdysozoa</taxon>
        <taxon>Arthropoda</taxon>
        <taxon>Crustacea</taxon>
        <taxon>Multicrustacea</taxon>
        <taxon>Malacostraca</taxon>
        <taxon>Eumalacostraca</taxon>
        <taxon>Eucarida</taxon>
        <taxon>Decapoda</taxon>
        <taxon>Pleocyemata</taxon>
        <taxon>Brachyura</taxon>
        <taxon>Eubrachyura</taxon>
        <taxon>Portunoidea</taxon>
        <taxon>Portunidae</taxon>
        <taxon>Portuninae</taxon>
        <taxon>Portunus</taxon>
    </lineage>
</organism>
<keyword evidence="2" id="KW-1185">Reference proteome</keyword>
<dbReference type="Proteomes" id="UP000324222">
    <property type="component" value="Unassembled WGS sequence"/>
</dbReference>
<gene>
    <name evidence="1" type="ORF">E2C01_057477</name>
</gene>
<dbReference type="AlphaFoldDB" id="A0A5B7H0F7"/>
<evidence type="ECO:0000313" key="1">
    <source>
        <dbReference type="EMBL" id="MPC63379.1"/>
    </source>
</evidence>
<comment type="caution">
    <text evidence="1">The sequence shown here is derived from an EMBL/GenBank/DDBJ whole genome shotgun (WGS) entry which is preliminary data.</text>
</comment>
<evidence type="ECO:0000313" key="2">
    <source>
        <dbReference type="Proteomes" id="UP000324222"/>
    </source>
</evidence>
<name>A0A5B7H0F7_PORTR</name>
<reference evidence="1 2" key="1">
    <citation type="submission" date="2019-05" db="EMBL/GenBank/DDBJ databases">
        <title>Another draft genome of Portunus trituberculatus and its Hox gene families provides insights of decapod evolution.</title>
        <authorList>
            <person name="Jeong J.-H."/>
            <person name="Song I."/>
            <person name="Kim S."/>
            <person name="Choi T."/>
            <person name="Kim D."/>
            <person name="Ryu S."/>
            <person name="Kim W."/>
        </authorList>
    </citation>
    <scope>NUCLEOTIDE SEQUENCE [LARGE SCALE GENOMIC DNA]</scope>
    <source>
        <tissue evidence="1">Muscle</tissue>
    </source>
</reference>
<protein>
    <submittedName>
        <fullName evidence="1">Uncharacterized protein</fullName>
    </submittedName>
</protein>
<sequence length="66" mass="7176">MPATLGYRSPKADSGTSLLAGYRRGKEQSSIGFRVSVVGCASLLVSLWLSLSCECVPELRVEEERE</sequence>
<proteinExistence type="predicted"/>